<evidence type="ECO:0000256" key="3">
    <source>
        <dbReference type="ARBA" id="ARBA00023125"/>
    </source>
</evidence>
<protein>
    <recommendedName>
        <fullName evidence="6">HTH-type transcriptional regulator TtuA</fullName>
    </recommendedName>
    <alternativeName>
        <fullName evidence="7">Tartrate utilization transcriptional regulator</fullName>
    </alternativeName>
</protein>
<dbReference type="InterPro" id="IPR000847">
    <property type="entry name" value="LysR_HTH_N"/>
</dbReference>
<evidence type="ECO:0000256" key="6">
    <source>
        <dbReference type="ARBA" id="ARBA00067332"/>
    </source>
</evidence>
<comment type="caution">
    <text evidence="9">The sequence shown here is derived from an EMBL/GenBank/DDBJ whole genome shotgun (WGS) entry which is preliminary data.</text>
</comment>
<evidence type="ECO:0000259" key="8">
    <source>
        <dbReference type="PROSITE" id="PS50931"/>
    </source>
</evidence>
<dbReference type="GO" id="GO:0043565">
    <property type="term" value="F:sequence-specific DNA binding"/>
    <property type="evidence" value="ECO:0007669"/>
    <property type="project" value="TreeGrafter"/>
</dbReference>
<evidence type="ECO:0000313" key="10">
    <source>
        <dbReference type="Proteomes" id="UP000483035"/>
    </source>
</evidence>
<sequence>MDRELLAHFPVVLTVARRGGFAAAAASLNMSPSAVSHAVKVVEERLGQPLFARTTRSVSLTEAGAAFVAAVGPALATVEESIERVRSARGQVAGLLRINVPRLALPLAITSAIIEMGRLYPDLTIEVTSDEGLIDIVAAGYDAGVRLGEMIAQDMVAVRLTQPFRAIMVASPAYIEERGLPHSIADLSRHNCIGYRLISSAAAYDWDLQEKGQNVSVEVSGTVRVTDSLYARDLALEGVGIAYLFEPLVREDLRTGRLRQVLPTACIEEPGLFLYFPRYASQMPKLRAFIEVLRNSSK</sequence>
<dbReference type="RefSeq" id="WP_163989799.1">
    <property type="nucleotide sequence ID" value="NZ_WUEY01000012.1"/>
</dbReference>
<dbReference type="Pfam" id="PF00126">
    <property type="entry name" value="HTH_1"/>
    <property type="match status" value="1"/>
</dbReference>
<proteinExistence type="inferred from homology"/>
<dbReference type="PANTHER" id="PTHR30537:SF1">
    <property type="entry name" value="HTH-TYPE TRANSCRIPTIONAL REGULATOR PGRR"/>
    <property type="match status" value="1"/>
</dbReference>
<evidence type="ECO:0000256" key="5">
    <source>
        <dbReference type="ARBA" id="ARBA00054626"/>
    </source>
</evidence>
<dbReference type="FunFam" id="1.10.10.10:FF:000001">
    <property type="entry name" value="LysR family transcriptional regulator"/>
    <property type="match status" value="1"/>
</dbReference>
<evidence type="ECO:0000256" key="2">
    <source>
        <dbReference type="ARBA" id="ARBA00023015"/>
    </source>
</evidence>
<evidence type="ECO:0000313" key="9">
    <source>
        <dbReference type="EMBL" id="NEI72426.1"/>
    </source>
</evidence>
<dbReference type="InterPro" id="IPR036390">
    <property type="entry name" value="WH_DNA-bd_sf"/>
</dbReference>
<dbReference type="SUPFAM" id="SSF53850">
    <property type="entry name" value="Periplasmic binding protein-like II"/>
    <property type="match status" value="1"/>
</dbReference>
<keyword evidence="2" id="KW-0805">Transcription regulation</keyword>
<dbReference type="Proteomes" id="UP000483035">
    <property type="component" value="Unassembled WGS sequence"/>
</dbReference>
<dbReference type="GO" id="GO:0006351">
    <property type="term" value="P:DNA-templated transcription"/>
    <property type="evidence" value="ECO:0007669"/>
    <property type="project" value="TreeGrafter"/>
</dbReference>
<dbReference type="PROSITE" id="PS50931">
    <property type="entry name" value="HTH_LYSR"/>
    <property type="match status" value="1"/>
</dbReference>
<organism evidence="9 10">
    <name type="scientific">Rhizobium lusitanum</name>
    <dbReference type="NCBI Taxonomy" id="293958"/>
    <lineage>
        <taxon>Bacteria</taxon>
        <taxon>Pseudomonadati</taxon>
        <taxon>Pseudomonadota</taxon>
        <taxon>Alphaproteobacteria</taxon>
        <taxon>Hyphomicrobiales</taxon>
        <taxon>Rhizobiaceae</taxon>
        <taxon>Rhizobium/Agrobacterium group</taxon>
        <taxon>Rhizobium</taxon>
    </lineage>
</organism>
<dbReference type="Gene3D" id="1.10.10.10">
    <property type="entry name" value="Winged helix-like DNA-binding domain superfamily/Winged helix DNA-binding domain"/>
    <property type="match status" value="1"/>
</dbReference>
<dbReference type="EMBL" id="WUEY01000012">
    <property type="protein sequence ID" value="NEI72426.1"/>
    <property type="molecule type" value="Genomic_DNA"/>
</dbReference>
<evidence type="ECO:0000256" key="4">
    <source>
        <dbReference type="ARBA" id="ARBA00023163"/>
    </source>
</evidence>
<evidence type="ECO:0000256" key="7">
    <source>
        <dbReference type="ARBA" id="ARBA00083243"/>
    </source>
</evidence>
<dbReference type="SUPFAM" id="SSF46785">
    <property type="entry name" value="Winged helix' DNA-binding domain"/>
    <property type="match status" value="1"/>
</dbReference>
<gene>
    <name evidence="9" type="ORF">GR212_22855</name>
</gene>
<dbReference type="GO" id="GO:0003700">
    <property type="term" value="F:DNA-binding transcription factor activity"/>
    <property type="evidence" value="ECO:0007669"/>
    <property type="project" value="InterPro"/>
</dbReference>
<dbReference type="InterPro" id="IPR036388">
    <property type="entry name" value="WH-like_DNA-bd_sf"/>
</dbReference>
<accession>A0A6L9UE57</accession>
<dbReference type="Pfam" id="PF03466">
    <property type="entry name" value="LysR_substrate"/>
    <property type="match status" value="1"/>
</dbReference>
<evidence type="ECO:0000256" key="1">
    <source>
        <dbReference type="ARBA" id="ARBA00009437"/>
    </source>
</evidence>
<comment type="similarity">
    <text evidence="1">Belongs to the LysR transcriptional regulatory family.</text>
</comment>
<reference evidence="9 10" key="1">
    <citation type="submission" date="2019-12" db="EMBL/GenBank/DDBJ databases">
        <title>Rhizobium genotypes associated with high levels of biological nitrogen fixation by grain legumes in a temperate-maritime cropping system.</title>
        <authorList>
            <person name="Maluk M."/>
            <person name="Francesc Ferrando Molina F."/>
            <person name="Lopez Del Egido L."/>
            <person name="Lafos M."/>
            <person name="Langarica-Fuentes A."/>
            <person name="Gebre Yohannes G."/>
            <person name="Young M.W."/>
            <person name="Martin P."/>
            <person name="Gantlett R."/>
            <person name="Kenicer G."/>
            <person name="Hawes C."/>
            <person name="Begg G.S."/>
            <person name="Quilliam R.S."/>
            <person name="Squire G.R."/>
            <person name="Poole P.S."/>
            <person name="Young P.W."/>
            <person name="Iannetta P.M."/>
            <person name="James E.K."/>
        </authorList>
    </citation>
    <scope>NUCLEOTIDE SEQUENCE [LARGE SCALE GENOMIC DNA]</scope>
    <source>
        <strain evidence="9 10">JHI1118</strain>
    </source>
</reference>
<feature type="domain" description="HTH lysR-type" evidence="8">
    <location>
        <begin position="1"/>
        <end position="61"/>
    </location>
</feature>
<dbReference type="Gene3D" id="3.40.190.290">
    <property type="match status" value="1"/>
</dbReference>
<dbReference type="InterPro" id="IPR058163">
    <property type="entry name" value="LysR-type_TF_proteobact-type"/>
</dbReference>
<dbReference type="AlphaFoldDB" id="A0A6L9UE57"/>
<comment type="function">
    <text evidence="5">Transcriptional regulator of the ttuABCDE tartrate utilization operon.</text>
</comment>
<dbReference type="PANTHER" id="PTHR30537">
    <property type="entry name" value="HTH-TYPE TRANSCRIPTIONAL REGULATOR"/>
    <property type="match status" value="1"/>
</dbReference>
<name>A0A6L9UE57_9HYPH</name>
<keyword evidence="4" id="KW-0804">Transcription</keyword>
<dbReference type="InterPro" id="IPR005119">
    <property type="entry name" value="LysR_subst-bd"/>
</dbReference>
<keyword evidence="3" id="KW-0238">DNA-binding</keyword>